<evidence type="ECO:0000313" key="2">
    <source>
        <dbReference type="Proteomes" id="UP001160148"/>
    </source>
</evidence>
<name>A0AAV0XUZ0_9HEMI</name>
<proteinExistence type="predicted"/>
<keyword evidence="2" id="KW-1185">Reference proteome</keyword>
<sequence length="119" mass="14226">MTDFEMASRKSYSKCFPTTKQRGCYFHLMKAIWKKIQTIPEMQKLYKEIIIFSSKIRYFASLSFIPPSDVCDAYEKILKLDFFVKNNQIIFPFLTYFEETWIGTKKRGRRYLGESVEEA</sequence>
<dbReference type="EMBL" id="CARXXK010001017">
    <property type="protein sequence ID" value="CAI6371986.1"/>
    <property type="molecule type" value="Genomic_DNA"/>
</dbReference>
<gene>
    <name evidence="1" type="ORF">MEUPH1_LOCUS25925</name>
</gene>
<protein>
    <recommendedName>
        <fullName evidence="3">MULE transposase domain-containing protein</fullName>
    </recommendedName>
</protein>
<organism evidence="1 2">
    <name type="scientific">Macrosiphum euphorbiae</name>
    <name type="common">potato aphid</name>
    <dbReference type="NCBI Taxonomy" id="13131"/>
    <lineage>
        <taxon>Eukaryota</taxon>
        <taxon>Metazoa</taxon>
        <taxon>Ecdysozoa</taxon>
        <taxon>Arthropoda</taxon>
        <taxon>Hexapoda</taxon>
        <taxon>Insecta</taxon>
        <taxon>Pterygota</taxon>
        <taxon>Neoptera</taxon>
        <taxon>Paraneoptera</taxon>
        <taxon>Hemiptera</taxon>
        <taxon>Sternorrhyncha</taxon>
        <taxon>Aphidomorpha</taxon>
        <taxon>Aphidoidea</taxon>
        <taxon>Aphididae</taxon>
        <taxon>Macrosiphini</taxon>
        <taxon>Macrosiphum</taxon>
    </lineage>
</organism>
<accession>A0AAV0XUZ0</accession>
<dbReference type="Proteomes" id="UP001160148">
    <property type="component" value="Unassembled WGS sequence"/>
</dbReference>
<reference evidence="1 2" key="1">
    <citation type="submission" date="2023-01" db="EMBL/GenBank/DDBJ databases">
        <authorList>
            <person name="Whitehead M."/>
        </authorList>
    </citation>
    <scope>NUCLEOTIDE SEQUENCE [LARGE SCALE GENOMIC DNA]</scope>
</reference>
<evidence type="ECO:0000313" key="1">
    <source>
        <dbReference type="EMBL" id="CAI6371986.1"/>
    </source>
</evidence>
<comment type="caution">
    <text evidence="1">The sequence shown here is derived from an EMBL/GenBank/DDBJ whole genome shotgun (WGS) entry which is preliminary data.</text>
</comment>
<evidence type="ECO:0008006" key="3">
    <source>
        <dbReference type="Google" id="ProtNLM"/>
    </source>
</evidence>
<dbReference type="AlphaFoldDB" id="A0AAV0XUZ0"/>